<dbReference type="AlphaFoldDB" id="A0A2S0PED0"/>
<proteinExistence type="predicted"/>
<name>A0A2S0PED0_9NEIS</name>
<dbReference type="EMBL" id="CP028519">
    <property type="protein sequence ID" value="AVY95738.1"/>
    <property type="molecule type" value="Genomic_DNA"/>
</dbReference>
<protein>
    <recommendedName>
        <fullName evidence="4">DUF2570 domain-containing protein</fullName>
    </recommendedName>
</protein>
<keyword evidence="1" id="KW-0472">Membrane</keyword>
<evidence type="ECO:0000313" key="2">
    <source>
        <dbReference type="EMBL" id="AVY95738.1"/>
    </source>
</evidence>
<evidence type="ECO:0008006" key="4">
    <source>
        <dbReference type="Google" id="ProtNLM"/>
    </source>
</evidence>
<keyword evidence="3" id="KW-1185">Reference proteome</keyword>
<dbReference type="STRING" id="1122240.GCA_000620105_01786"/>
<keyword evidence="1" id="KW-1133">Transmembrane helix</keyword>
<sequence length="131" mass="14474">MSDALIRWIAGALAVLALLAGVWWHGWHTRDLQAERAVQDRALADARQALADFRTESNRLNSIAGDIQQRVDQINTNATRHTTEYRTYAMQNPLPADCRFDAERLRRIQSAVDDANATIAAGQSGDAGVTD</sequence>
<accession>A0A2S0PED0</accession>
<feature type="transmembrane region" description="Helical" evidence="1">
    <location>
        <begin position="6"/>
        <end position="26"/>
    </location>
</feature>
<dbReference type="OrthoDB" id="8596428at2"/>
<dbReference type="Proteomes" id="UP000244173">
    <property type="component" value="Chromosome"/>
</dbReference>
<evidence type="ECO:0000313" key="3">
    <source>
        <dbReference type="Proteomes" id="UP000244173"/>
    </source>
</evidence>
<evidence type="ECO:0000256" key="1">
    <source>
        <dbReference type="SAM" id="Phobius"/>
    </source>
</evidence>
<dbReference type="RefSeq" id="WP_107890131.1">
    <property type="nucleotide sequence ID" value="NZ_CP028519.1"/>
</dbReference>
<reference evidence="2 3" key="1">
    <citation type="submission" date="2018-04" db="EMBL/GenBank/DDBJ databases">
        <title>Denitrifier Microvirgula.</title>
        <authorList>
            <person name="Anderson E."/>
            <person name="Jang J."/>
            <person name="Ishii S."/>
        </authorList>
    </citation>
    <scope>NUCLEOTIDE SEQUENCE [LARGE SCALE GENOMIC DNA]</scope>
    <source>
        <strain evidence="2 3">BE2.4</strain>
    </source>
</reference>
<organism evidence="2 3">
    <name type="scientific">Microvirgula aerodenitrificans</name>
    <dbReference type="NCBI Taxonomy" id="57480"/>
    <lineage>
        <taxon>Bacteria</taxon>
        <taxon>Pseudomonadati</taxon>
        <taxon>Pseudomonadota</taxon>
        <taxon>Betaproteobacteria</taxon>
        <taxon>Neisseriales</taxon>
        <taxon>Aquaspirillaceae</taxon>
        <taxon>Microvirgula</taxon>
    </lineage>
</organism>
<keyword evidence="1" id="KW-0812">Transmembrane</keyword>
<dbReference type="KEGG" id="maer:DAI18_18075"/>
<gene>
    <name evidence="2" type="ORF">DAI18_18075</name>
</gene>